<comment type="caution">
    <text evidence="1">The sequence shown here is derived from an EMBL/GenBank/DDBJ whole genome shotgun (WGS) entry which is preliminary data.</text>
</comment>
<name>A0AAV4CWG2_9GAST</name>
<organism evidence="1 2">
    <name type="scientific">Plakobranchus ocellatus</name>
    <dbReference type="NCBI Taxonomy" id="259542"/>
    <lineage>
        <taxon>Eukaryota</taxon>
        <taxon>Metazoa</taxon>
        <taxon>Spiralia</taxon>
        <taxon>Lophotrochozoa</taxon>
        <taxon>Mollusca</taxon>
        <taxon>Gastropoda</taxon>
        <taxon>Heterobranchia</taxon>
        <taxon>Euthyneura</taxon>
        <taxon>Panpulmonata</taxon>
        <taxon>Sacoglossa</taxon>
        <taxon>Placobranchoidea</taxon>
        <taxon>Plakobranchidae</taxon>
        <taxon>Plakobranchus</taxon>
    </lineage>
</organism>
<gene>
    <name evidence="1" type="ORF">PoB_006270600</name>
</gene>
<dbReference type="EMBL" id="BLXT01007044">
    <property type="protein sequence ID" value="GFO36201.1"/>
    <property type="molecule type" value="Genomic_DNA"/>
</dbReference>
<protein>
    <recommendedName>
        <fullName evidence="3">Secreted protein</fullName>
    </recommendedName>
</protein>
<reference evidence="1 2" key="1">
    <citation type="journal article" date="2021" name="Elife">
        <title>Chloroplast acquisition without the gene transfer in kleptoplastic sea slugs, Plakobranchus ocellatus.</title>
        <authorList>
            <person name="Maeda T."/>
            <person name="Takahashi S."/>
            <person name="Yoshida T."/>
            <person name="Shimamura S."/>
            <person name="Takaki Y."/>
            <person name="Nagai Y."/>
            <person name="Toyoda A."/>
            <person name="Suzuki Y."/>
            <person name="Arimoto A."/>
            <person name="Ishii H."/>
            <person name="Satoh N."/>
            <person name="Nishiyama T."/>
            <person name="Hasebe M."/>
            <person name="Maruyama T."/>
            <person name="Minagawa J."/>
            <person name="Obokata J."/>
            <person name="Shigenobu S."/>
        </authorList>
    </citation>
    <scope>NUCLEOTIDE SEQUENCE [LARGE SCALE GENOMIC DNA]</scope>
</reference>
<evidence type="ECO:0000313" key="2">
    <source>
        <dbReference type="Proteomes" id="UP000735302"/>
    </source>
</evidence>
<evidence type="ECO:0008006" key="3">
    <source>
        <dbReference type="Google" id="ProtNLM"/>
    </source>
</evidence>
<dbReference type="Proteomes" id="UP000735302">
    <property type="component" value="Unassembled WGS sequence"/>
</dbReference>
<accession>A0AAV4CWG2</accession>
<keyword evidence="2" id="KW-1185">Reference proteome</keyword>
<sequence>MVFCYKLEAIASLQVCFLHRACAMEVRRHAQFCDDSLYDDMRNNLQTIRRVKSRTQSVWRLRALARGWWTSCCICLAISSFCKSNKK</sequence>
<proteinExistence type="predicted"/>
<dbReference type="AlphaFoldDB" id="A0AAV4CWG2"/>
<evidence type="ECO:0000313" key="1">
    <source>
        <dbReference type="EMBL" id="GFO36201.1"/>
    </source>
</evidence>